<dbReference type="AlphaFoldDB" id="A0A426X9T2"/>
<dbReference type="EMBL" id="AMZH03023876">
    <property type="protein sequence ID" value="RRT36235.1"/>
    <property type="molecule type" value="Genomic_DNA"/>
</dbReference>
<sequence>MELRRREEPSFDRFFVHRLGNSKYSPIPTYYPMSQVSIDFTCTISEIQNTGHYRRISP</sequence>
<reference evidence="1 2" key="1">
    <citation type="journal article" date="2014" name="Agronomy (Basel)">
        <title>A Draft Genome Sequence for Ensete ventricosum, the Drought-Tolerant Tree Against Hunger.</title>
        <authorList>
            <person name="Harrison J."/>
            <person name="Moore K.A."/>
            <person name="Paszkiewicz K."/>
            <person name="Jones T."/>
            <person name="Grant M."/>
            <person name="Ambacheew D."/>
            <person name="Muzemil S."/>
            <person name="Studholme D.J."/>
        </authorList>
    </citation>
    <scope>NUCLEOTIDE SEQUENCE [LARGE SCALE GENOMIC DNA]</scope>
</reference>
<dbReference type="Proteomes" id="UP000287651">
    <property type="component" value="Unassembled WGS sequence"/>
</dbReference>
<evidence type="ECO:0000313" key="2">
    <source>
        <dbReference type="Proteomes" id="UP000287651"/>
    </source>
</evidence>
<evidence type="ECO:0000313" key="1">
    <source>
        <dbReference type="EMBL" id="RRT36235.1"/>
    </source>
</evidence>
<protein>
    <submittedName>
        <fullName evidence="1">Uncharacterized protein</fullName>
    </submittedName>
</protein>
<proteinExistence type="predicted"/>
<comment type="caution">
    <text evidence="1">The sequence shown here is derived from an EMBL/GenBank/DDBJ whole genome shotgun (WGS) entry which is preliminary data.</text>
</comment>
<name>A0A426X9T2_ENSVE</name>
<organism evidence="1 2">
    <name type="scientific">Ensete ventricosum</name>
    <name type="common">Abyssinian banana</name>
    <name type="synonym">Musa ensete</name>
    <dbReference type="NCBI Taxonomy" id="4639"/>
    <lineage>
        <taxon>Eukaryota</taxon>
        <taxon>Viridiplantae</taxon>
        <taxon>Streptophyta</taxon>
        <taxon>Embryophyta</taxon>
        <taxon>Tracheophyta</taxon>
        <taxon>Spermatophyta</taxon>
        <taxon>Magnoliopsida</taxon>
        <taxon>Liliopsida</taxon>
        <taxon>Zingiberales</taxon>
        <taxon>Musaceae</taxon>
        <taxon>Ensete</taxon>
    </lineage>
</organism>
<accession>A0A426X9T2</accession>
<gene>
    <name evidence="1" type="ORF">B296_00052889</name>
</gene>